<evidence type="ECO:0000313" key="3">
    <source>
        <dbReference type="Proteomes" id="UP000029015"/>
    </source>
</evidence>
<organism evidence="2 3">
    <name type="scientific">Bifidobacterium actinocoloniiforme DSM 22766</name>
    <dbReference type="NCBI Taxonomy" id="1437605"/>
    <lineage>
        <taxon>Bacteria</taxon>
        <taxon>Bacillati</taxon>
        <taxon>Actinomycetota</taxon>
        <taxon>Actinomycetes</taxon>
        <taxon>Bifidobacteriales</taxon>
        <taxon>Bifidobacteriaceae</taxon>
        <taxon>Bifidobacterium</taxon>
    </lineage>
</organism>
<dbReference type="Proteomes" id="UP000029015">
    <property type="component" value="Unassembled WGS sequence"/>
</dbReference>
<feature type="domain" description="Glyoxalase/fosfomycin resistance/dioxygenase" evidence="1">
    <location>
        <begin position="11"/>
        <end position="53"/>
    </location>
</feature>
<dbReference type="InterPro" id="IPR004360">
    <property type="entry name" value="Glyas_Fos-R_dOase_dom"/>
</dbReference>
<protein>
    <submittedName>
        <fullName evidence="2">Glyoxalase family protein</fullName>
    </submittedName>
</protein>
<gene>
    <name evidence="2" type="ORF">BACT_1410</name>
</gene>
<evidence type="ECO:0000259" key="1">
    <source>
        <dbReference type="Pfam" id="PF00903"/>
    </source>
</evidence>
<keyword evidence="3" id="KW-1185">Reference proteome</keyword>
<evidence type="ECO:0000313" key="2">
    <source>
        <dbReference type="EMBL" id="KFI40705.1"/>
    </source>
</evidence>
<name>A0A086Z2F5_9BIFI</name>
<dbReference type="eggNOG" id="COG0346">
    <property type="taxonomic scope" value="Bacteria"/>
</dbReference>
<proteinExistence type="predicted"/>
<dbReference type="Gene3D" id="3.10.180.10">
    <property type="entry name" value="2,3-Dihydroxybiphenyl 1,2-Dioxygenase, domain 1"/>
    <property type="match status" value="1"/>
</dbReference>
<dbReference type="CDD" id="cd06587">
    <property type="entry name" value="VOC"/>
    <property type="match status" value="1"/>
</dbReference>
<comment type="caution">
    <text evidence="2">The sequence shown here is derived from an EMBL/GenBank/DDBJ whole genome shotgun (WGS) entry which is preliminary data.</text>
</comment>
<dbReference type="EMBL" id="JGYK01000001">
    <property type="protein sequence ID" value="KFI40705.1"/>
    <property type="molecule type" value="Genomic_DNA"/>
</dbReference>
<dbReference type="SUPFAM" id="SSF54593">
    <property type="entry name" value="Glyoxalase/Bleomycin resistance protein/Dihydroxybiphenyl dioxygenase"/>
    <property type="match status" value="1"/>
</dbReference>
<reference evidence="2 3" key="1">
    <citation type="submission" date="2014-03" db="EMBL/GenBank/DDBJ databases">
        <title>Genomics of Bifidobacteria.</title>
        <authorList>
            <person name="Ventura M."/>
            <person name="Milani C."/>
            <person name="Lugli G.A."/>
        </authorList>
    </citation>
    <scope>NUCLEOTIDE SEQUENCE [LARGE SCALE GENOMIC DNA]</scope>
    <source>
        <strain evidence="2 3">DSM 22766</strain>
    </source>
</reference>
<dbReference type="Pfam" id="PF00903">
    <property type="entry name" value="Glyoxalase"/>
    <property type="match status" value="1"/>
</dbReference>
<accession>A0A086Z2F5</accession>
<dbReference type="AlphaFoldDB" id="A0A086Z2F5"/>
<dbReference type="InterPro" id="IPR029068">
    <property type="entry name" value="Glyas_Bleomycin-R_OHBP_Dase"/>
</dbReference>
<sequence>MQPMSAFTTDLQHSGIIARNLDETIAFYTRKLGFEVAGIFPKGKNRCAFLRYGHLTIETREGRRLP</sequence>